<keyword evidence="3" id="KW-0808">Transferase</keyword>
<keyword evidence="5 11" id="KW-0418">Kinase</keyword>
<dbReference type="Gene3D" id="3.30.200.20">
    <property type="entry name" value="Phosphorylase Kinase, domain 1"/>
    <property type="match status" value="1"/>
</dbReference>
<dbReference type="PANTHER" id="PTHR47634:SF9">
    <property type="entry name" value="PROTEIN KINASE DOMAIN-CONTAINING PROTEIN-RELATED"/>
    <property type="match status" value="1"/>
</dbReference>
<dbReference type="GeneID" id="37112547"/>
<dbReference type="PANTHER" id="PTHR47634">
    <property type="entry name" value="PROTEIN KINASE DOMAIN-CONTAINING PROTEIN-RELATED"/>
    <property type="match status" value="1"/>
</dbReference>
<dbReference type="GO" id="GO:0000245">
    <property type="term" value="P:spliceosomal complex assembly"/>
    <property type="evidence" value="ECO:0007669"/>
    <property type="project" value="TreeGrafter"/>
</dbReference>
<evidence type="ECO:0000259" key="10">
    <source>
        <dbReference type="SMART" id="SM00220"/>
    </source>
</evidence>
<dbReference type="InterPro" id="IPR017441">
    <property type="entry name" value="Protein_kinase_ATP_BS"/>
</dbReference>
<dbReference type="Proteomes" id="UP000246702">
    <property type="component" value="Unassembled WGS sequence"/>
</dbReference>
<feature type="binding site" evidence="9">
    <location>
        <position position="149"/>
    </location>
    <ligand>
        <name>ATP</name>
        <dbReference type="ChEBI" id="CHEBI:30616"/>
    </ligand>
</feature>
<comment type="caution">
    <text evidence="11">The sequence shown here is derived from an EMBL/GenBank/DDBJ whole genome shotgun (WGS) entry which is preliminary data.</text>
</comment>
<reference evidence="11 12" key="1">
    <citation type="submission" date="2016-12" db="EMBL/GenBank/DDBJ databases">
        <title>The genomes of Aspergillus section Nigri reveals drivers in fungal speciation.</title>
        <authorList>
            <consortium name="DOE Joint Genome Institute"/>
            <person name="Vesth T.C."/>
            <person name="Nybo J."/>
            <person name="Theobald S."/>
            <person name="Brandl J."/>
            <person name="Frisvad J.C."/>
            <person name="Nielsen K.F."/>
            <person name="Lyhne E.K."/>
            <person name="Kogle M.E."/>
            <person name="Kuo A."/>
            <person name="Riley R."/>
            <person name="Clum A."/>
            <person name="Nolan M."/>
            <person name="Lipzen A."/>
            <person name="Salamov A."/>
            <person name="Henrissat B."/>
            <person name="Wiebenga A."/>
            <person name="De Vries R.P."/>
            <person name="Grigoriev I.V."/>
            <person name="Mortensen U.H."/>
            <person name="Andersen M.R."/>
            <person name="Baker S.E."/>
        </authorList>
    </citation>
    <scope>NUCLEOTIDE SEQUENCE [LARGE SCALE GENOMIC DNA]</scope>
    <source>
        <strain evidence="11 12">CBS 115572</strain>
    </source>
</reference>
<accession>A0A317WST1</accession>
<dbReference type="AlphaFoldDB" id="A0A317WST1"/>
<dbReference type="InterPro" id="IPR011009">
    <property type="entry name" value="Kinase-like_dom_sf"/>
</dbReference>
<dbReference type="EMBL" id="MSFK01000012">
    <property type="protein sequence ID" value="PWY88821.1"/>
    <property type="molecule type" value="Genomic_DNA"/>
</dbReference>
<dbReference type="GO" id="GO:0004674">
    <property type="term" value="F:protein serine/threonine kinase activity"/>
    <property type="evidence" value="ECO:0007669"/>
    <property type="project" value="UniProtKB-KW"/>
</dbReference>
<organism evidence="11 12">
    <name type="scientific">Aspergillus sclerotioniger CBS 115572</name>
    <dbReference type="NCBI Taxonomy" id="1450535"/>
    <lineage>
        <taxon>Eukaryota</taxon>
        <taxon>Fungi</taxon>
        <taxon>Dikarya</taxon>
        <taxon>Ascomycota</taxon>
        <taxon>Pezizomycotina</taxon>
        <taxon>Eurotiomycetes</taxon>
        <taxon>Eurotiomycetidae</taxon>
        <taxon>Eurotiales</taxon>
        <taxon>Aspergillaceae</taxon>
        <taxon>Aspergillus</taxon>
        <taxon>Aspergillus subgen. Circumdati</taxon>
    </lineage>
</organism>
<dbReference type="RefSeq" id="XP_025468183.1">
    <property type="nucleotide sequence ID" value="XM_025610404.1"/>
</dbReference>
<dbReference type="SUPFAM" id="SSF56112">
    <property type="entry name" value="Protein kinase-like (PK-like)"/>
    <property type="match status" value="1"/>
</dbReference>
<dbReference type="GO" id="GO:0005524">
    <property type="term" value="F:ATP binding"/>
    <property type="evidence" value="ECO:0007669"/>
    <property type="project" value="UniProtKB-UniRule"/>
</dbReference>
<name>A0A317WST1_9EURO</name>
<dbReference type="OrthoDB" id="5979581at2759"/>
<evidence type="ECO:0000256" key="7">
    <source>
        <dbReference type="ARBA" id="ARBA00047899"/>
    </source>
</evidence>
<evidence type="ECO:0000256" key="6">
    <source>
        <dbReference type="ARBA" id="ARBA00022840"/>
    </source>
</evidence>
<evidence type="ECO:0000256" key="3">
    <source>
        <dbReference type="ARBA" id="ARBA00022679"/>
    </source>
</evidence>
<evidence type="ECO:0000256" key="8">
    <source>
        <dbReference type="ARBA" id="ARBA00048679"/>
    </source>
</evidence>
<keyword evidence="2" id="KW-0723">Serine/threonine-protein kinase</keyword>
<evidence type="ECO:0000313" key="11">
    <source>
        <dbReference type="EMBL" id="PWY88821.1"/>
    </source>
</evidence>
<dbReference type="PROSITE" id="PS00107">
    <property type="entry name" value="PROTEIN_KINASE_ATP"/>
    <property type="match status" value="1"/>
</dbReference>
<dbReference type="InterPro" id="IPR051334">
    <property type="entry name" value="SRPK"/>
</dbReference>
<comment type="catalytic activity">
    <reaction evidence="8">
        <text>L-seryl-[protein] + ATP = O-phospho-L-seryl-[protein] + ADP + H(+)</text>
        <dbReference type="Rhea" id="RHEA:17989"/>
        <dbReference type="Rhea" id="RHEA-COMP:9863"/>
        <dbReference type="Rhea" id="RHEA-COMP:11604"/>
        <dbReference type="ChEBI" id="CHEBI:15378"/>
        <dbReference type="ChEBI" id="CHEBI:29999"/>
        <dbReference type="ChEBI" id="CHEBI:30616"/>
        <dbReference type="ChEBI" id="CHEBI:83421"/>
        <dbReference type="ChEBI" id="CHEBI:456216"/>
        <dbReference type="EC" id="2.7.11.1"/>
    </reaction>
</comment>
<keyword evidence="6 9" id="KW-0067">ATP-binding</keyword>
<feature type="domain" description="Protein kinase" evidence="10">
    <location>
        <begin position="120"/>
        <end position="332"/>
    </location>
</feature>
<dbReference type="STRING" id="1450535.A0A317WST1"/>
<comment type="catalytic activity">
    <reaction evidence="7">
        <text>L-threonyl-[protein] + ATP = O-phospho-L-threonyl-[protein] + ADP + H(+)</text>
        <dbReference type="Rhea" id="RHEA:46608"/>
        <dbReference type="Rhea" id="RHEA-COMP:11060"/>
        <dbReference type="Rhea" id="RHEA-COMP:11605"/>
        <dbReference type="ChEBI" id="CHEBI:15378"/>
        <dbReference type="ChEBI" id="CHEBI:30013"/>
        <dbReference type="ChEBI" id="CHEBI:30616"/>
        <dbReference type="ChEBI" id="CHEBI:61977"/>
        <dbReference type="ChEBI" id="CHEBI:456216"/>
        <dbReference type="EC" id="2.7.11.1"/>
    </reaction>
</comment>
<dbReference type="GO" id="GO:0005737">
    <property type="term" value="C:cytoplasm"/>
    <property type="evidence" value="ECO:0007669"/>
    <property type="project" value="TreeGrafter"/>
</dbReference>
<dbReference type="Gene3D" id="1.10.510.10">
    <property type="entry name" value="Transferase(Phosphotransferase) domain 1"/>
    <property type="match status" value="1"/>
</dbReference>
<keyword evidence="12" id="KW-1185">Reference proteome</keyword>
<evidence type="ECO:0000256" key="9">
    <source>
        <dbReference type="PROSITE-ProRule" id="PRU10141"/>
    </source>
</evidence>
<dbReference type="InterPro" id="IPR000719">
    <property type="entry name" value="Prot_kinase_dom"/>
</dbReference>
<evidence type="ECO:0000256" key="4">
    <source>
        <dbReference type="ARBA" id="ARBA00022741"/>
    </source>
</evidence>
<keyword evidence="4 9" id="KW-0547">Nucleotide-binding</keyword>
<dbReference type="GO" id="GO:0005634">
    <property type="term" value="C:nucleus"/>
    <property type="evidence" value="ECO:0007669"/>
    <property type="project" value="TreeGrafter"/>
</dbReference>
<gene>
    <name evidence="11" type="ORF">BO94DRAFT_52790</name>
</gene>
<dbReference type="EC" id="2.7.11.1" evidence="1"/>
<sequence length="349" mass="39712">MPLMPGSPTWLTPCFAKSHHQPIFIMAWYSNIATMRAIPSSSSLGLLSRPSPIRRVTHPPHNSLTRLRLTASYSSTTTTTAPPKAYSPKYYWIDGAEDLERYEPGGYHPIKINDVLHNRYHIVDKLGYGGYSTVWLARDTHLSRYVAVKVGIADSLPHETKALRALTAPGPSSTHPGFSSIPCPLDEFEVTGPNGTHPCYTVTPARRSLREASYSRLFPLDVARALSGGLVQAIAYIHSQGYIHGGQSRFEKWEERSDFFDESGRPKEGTEVWPPLDQEFEQGVRKYRQKQPGIEDFDDEETAAILDLMRRMLKFRPEERLTIEEVMQSEWMVKWVMPDYERSLQTQKE</sequence>
<protein>
    <recommendedName>
        <fullName evidence="1">non-specific serine/threonine protein kinase</fullName>
        <ecNumber evidence="1">2.7.11.1</ecNumber>
    </recommendedName>
</protein>
<evidence type="ECO:0000256" key="5">
    <source>
        <dbReference type="ARBA" id="ARBA00022777"/>
    </source>
</evidence>
<proteinExistence type="predicted"/>
<evidence type="ECO:0000256" key="2">
    <source>
        <dbReference type="ARBA" id="ARBA00022527"/>
    </source>
</evidence>
<dbReference type="GO" id="GO:0050684">
    <property type="term" value="P:regulation of mRNA processing"/>
    <property type="evidence" value="ECO:0007669"/>
    <property type="project" value="TreeGrafter"/>
</dbReference>
<evidence type="ECO:0000313" key="12">
    <source>
        <dbReference type="Proteomes" id="UP000246702"/>
    </source>
</evidence>
<dbReference type="SMART" id="SM00220">
    <property type="entry name" value="S_TKc"/>
    <property type="match status" value="1"/>
</dbReference>
<evidence type="ECO:0000256" key="1">
    <source>
        <dbReference type="ARBA" id="ARBA00012513"/>
    </source>
</evidence>